<proteinExistence type="predicted"/>
<organism evidence="1 2">
    <name type="scientific">Neogemmobacter tilapiae</name>
    <dbReference type="NCBI Taxonomy" id="875041"/>
    <lineage>
        <taxon>Bacteria</taxon>
        <taxon>Pseudomonadati</taxon>
        <taxon>Pseudomonadota</taxon>
        <taxon>Alphaproteobacteria</taxon>
        <taxon>Rhodobacterales</taxon>
        <taxon>Paracoccaceae</taxon>
        <taxon>Neogemmobacter</taxon>
    </lineage>
</organism>
<comment type="caution">
    <text evidence="1">The sequence shown here is derived from an EMBL/GenBank/DDBJ whole genome shotgun (WGS) entry which is preliminary data.</text>
</comment>
<dbReference type="AlphaFoldDB" id="A0A918TYY0"/>
<reference evidence="1" key="1">
    <citation type="journal article" date="2014" name="Int. J. Syst. Evol. Microbiol.">
        <title>Complete genome sequence of Corynebacterium casei LMG S-19264T (=DSM 44701T), isolated from a smear-ripened cheese.</title>
        <authorList>
            <consortium name="US DOE Joint Genome Institute (JGI-PGF)"/>
            <person name="Walter F."/>
            <person name="Albersmeier A."/>
            <person name="Kalinowski J."/>
            <person name="Ruckert C."/>
        </authorList>
    </citation>
    <scope>NUCLEOTIDE SEQUENCE</scope>
    <source>
        <strain evidence="1">KCTC 23310</strain>
    </source>
</reference>
<gene>
    <name evidence="1" type="ORF">GCM10007315_34000</name>
</gene>
<dbReference type="RefSeq" id="WP_189413315.1">
    <property type="nucleotide sequence ID" value="NZ_BMYJ01000014.1"/>
</dbReference>
<accession>A0A918TYY0</accession>
<sequence>MLNPTRQPKDTRTALDAFLAHKATIDTLLEELTKRSTEHFDADPEAINWTDVAGLARLSDALKDACDSAP</sequence>
<dbReference type="EMBL" id="BMYJ01000014">
    <property type="protein sequence ID" value="GHC66454.1"/>
    <property type="molecule type" value="Genomic_DNA"/>
</dbReference>
<evidence type="ECO:0000313" key="2">
    <source>
        <dbReference type="Proteomes" id="UP000638981"/>
    </source>
</evidence>
<evidence type="ECO:0000313" key="1">
    <source>
        <dbReference type="EMBL" id="GHC66454.1"/>
    </source>
</evidence>
<name>A0A918TYY0_9RHOB</name>
<keyword evidence="2" id="KW-1185">Reference proteome</keyword>
<dbReference type="Proteomes" id="UP000638981">
    <property type="component" value="Unassembled WGS sequence"/>
</dbReference>
<protein>
    <submittedName>
        <fullName evidence="1">Uncharacterized protein</fullName>
    </submittedName>
</protein>
<reference evidence="1" key="2">
    <citation type="submission" date="2020-09" db="EMBL/GenBank/DDBJ databases">
        <authorList>
            <person name="Sun Q."/>
            <person name="Kim S."/>
        </authorList>
    </citation>
    <scope>NUCLEOTIDE SEQUENCE</scope>
    <source>
        <strain evidence="1">KCTC 23310</strain>
    </source>
</reference>